<feature type="binding site" evidence="4">
    <location>
        <position position="319"/>
    </location>
    <ligand>
        <name>substrate</name>
    </ligand>
</feature>
<feature type="binding site" evidence="4">
    <location>
        <begin position="139"/>
        <end position="141"/>
    </location>
    <ligand>
        <name>substrate</name>
    </ligand>
</feature>
<dbReference type="GO" id="GO:0006108">
    <property type="term" value="P:malate metabolic process"/>
    <property type="evidence" value="ECO:0007669"/>
    <property type="project" value="TreeGrafter"/>
</dbReference>
<dbReference type="Gene3D" id="1.10.40.30">
    <property type="entry name" value="Fumarase/aspartase (C-terminal domain)"/>
    <property type="match status" value="1"/>
</dbReference>
<dbReference type="PATRIC" id="fig|1318743.3.peg.187"/>
<dbReference type="InterPro" id="IPR018951">
    <property type="entry name" value="Fumarase_C_C"/>
</dbReference>
<feature type="active site" description="Proton donor/acceptor" evidence="4">
    <location>
        <position position="188"/>
    </location>
</feature>
<gene>
    <name evidence="4" type="primary">fumC</name>
    <name evidence="7" type="ORF">PU02_0181</name>
</gene>
<dbReference type="CDD" id="cd01362">
    <property type="entry name" value="Fumarase_classII"/>
    <property type="match status" value="1"/>
</dbReference>
<keyword evidence="3 4" id="KW-0456">Lyase</keyword>
<evidence type="ECO:0000256" key="4">
    <source>
        <dbReference type="HAMAP-Rule" id="MF_00743"/>
    </source>
</evidence>
<evidence type="ECO:0000256" key="3">
    <source>
        <dbReference type="ARBA" id="ARBA00023239"/>
    </source>
</evidence>
<reference evidence="7 8" key="1">
    <citation type="journal article" date="2015" name="Genome Announc.">
        <title>Complete Genome Sequence of Bartonella ancashensis Strain 20.00, Isolated from the Blood of a Patient with Verruga Peruana.</title>
        <authorList>
            <person name="Hang J."/>
            <person name="Mullins K.E."/>
            <person name="Clifford R.J."/>
            <person name="Onmus-Leone F."/>
            <person name="Yang Y."/>
            <person name="Jiang J."/>
            <person name="Leguia M."/>
            <person name="Kasper M.R."/>
            <person name="Maguina C."/>
            <person name="Lesho E.P."/>
            <person name="Jarman R.G."/>
            <person name="Richards A.L."/>
            <person name="Blazes D."/>
        </authorList>
    </citation>
    <scope>NUCLEOTIDE SEQUENCE [LARGE SCALE GENOMIC DNA]</scope>
    <source>
        <strain evidence="7 8">20.00</strain>
    </source>
</reference>
<dbReference type="AlphaFoldDB" id="A0A0M3T2M5"/>
<dbReference type="RefSeq" id="WP_053943677.1">
    <property type="nucleotide sequence ID" value="NZ_CP010401.1"/>
</dbReference>
<evidence type="ECO:0000313" key="7">
    <source>
        <dbReference type="EMBL" id="ALE02995.1"/>
    </source>
</evidence>
<feature type="binding site" evidence="4">
    <location>
        <position position="187"/>
    </location>
    <ligand>
        <name>substrate</name>
    </ligand>
</feature>
<feature type="binding site" evidence="4">
    <location>
        <begin position="324"/>
        <end position="326"/>
    </location>
    <ligand>
        <name>substrate</name>
    </ligand>
</feature>
<keyword evidence="2 4" id="KW-0816">Tricarboxylic acid cycle</keyword>
<dbReference type="GO" id="GO:0006099">
    <property type="term" value="P:tricarboxylic acid cycle"/>
    <property type="evidence" value="ECO:0007669"/>
    <property type="project" value="UniProtKB-UniRule"/>
</dbReference>
<dbReference type="Gene3D" id="1.10.275.10">
    <property type="entry name" value="Fumarase/aspartase (N-terminal domain)"/>
    <property type="match status" value="1"/>
</dbReference>
<dbReference type="InterPro" id="IPR020557">
    <property type="entry name" value="Fumarate_lyase_CS"/>
</dbReference>
<dbReference type="FunFam" id="1.10.40.30:FF:000002">
    <property type="entry name" value="Fumarate hydratase class II"/>
    <property type="match status" value="1"/>
</dbReference>
<dbReference type="GO" id="GO:0005737">
    <property type="term" value="C:cytoplasm"/>
    <property type="evidence" value="ECO:0007669"/>
    <property type="project" value="UniProtKB-SubCell"/>
</dbReference>
<dbReference type="InterPro" id="IPR005677">
    <property type="entry name" value="Fum_hydII"/>
</dbReference>
<evidence type="ECO:0000256" key="2">
    <source>
        <dbReference type="ARBA" id="ARBA00022532"/>
    </source>
</evidence>
<feature type="active site" evidence="4">
    <location>
        <position position="318"/>
    </location>
</feature>
<dbReference type="PANTHER" id="PTHR11444">
    <property type="entry name" value="ASPARTATEAMMONIA/ARGININOSUCCINATE/ADENYLOSUCCINATE LYASE"/>
    <property type="match status" value="1"/>
</dbReference>
<evidence type="ECO:0000259" key="6">
    <source>
        <dbReference type="Pfam" id="PF10415"/>
    </source>
</evidence>
<organism evidence="7 8">
    <name type="scientific">Bartonella ancashensis</name>
    <dbReference type="NCBI Taxonomy" id="1318743"/>
    <lineage>
        <taxon>Bacteria</taxon>
        <taxon>Pseudomonadati</taxon>
        <taxon>Pseudomonadota</taxon>
        <taxon>Alphaproteobacteria</taxon>
        <taxon>Hyphomicrobiales</taxon>
        <taxon>Bartonellaceae</taxon>
        <taxon>Bartonella</taxon>
    </lineage>
</organism>
<dbReference type="InterPro" id="IPR008948">
    <property type="entry name" value="L-Aspartase-like"/>
</dbReference>
<keyword evidence="4" id="KW-0963">Cytoplasm</keyword>
<dbReference type="NCBIfam" id="NF008909">
    <property type="entry name" value="PRK12273.1"/>
    <property type="match status" value="1"/>
</dbReference>
<dbReference type="PRINTS" id="PR00145">
    <property type="entry name" value="ARGSUCLYASE"/>
</dbReference>
<evidence type="ECO:0000256" key="1">
    <source>
        <dbReference type="ARBA" id="ARBA00009084"/>
    </source>
</evidence>
<dbReference type="InterPro" id="IPR022761">
    <property type="entry name" value="Fumarate_lyase_N"/>
</dbReference>
<keyword evidence="8" id="KW-1185">Reference proteome</keyword>
<feature type="binding site" evidence="4">
    <location>
        <begin position="98"/>
        <end position="100"/>
    </location>
    <ligand>
        <name>substrate</name>
    </ligand>
</feature>
<dbReference type="FunFam" id="1.20.200.10:FF:000001">
    <property type="entry name" value="Fumarate hydratase, mitochondrial"/>
    <property type="match status" value="1"/>
</dbReference>
<dbReference type="FunFam" id="1.10.275.10:FF:000001">
    <property type="entry name" value="Fumarate hydratase, mitochondrial"/>
    <property type="match status" value="1"/>
</dbReference>
<dbReference type="InterPro" id="IPR000362">
    <property type="entry name" value="Fumarate_lyase_fam"/>
</dbReference>
<dbReference type="KEGG" id="banc:PU02_0181"/>
<dbReference type="NCBIfam" id="TIGR00979">
    <property type="entry name" value="fumC_II"/>
    <property type="match status" value="1"/>
</dbReference>
<comment type="subunit">
    <text evidence="4">Homotetramer.</text>
</comment>
<dbReference type="OrthoDB" id="9802809at2"/>
<dbReference type="Pfam" id="PF10415">
    <property type="entry name" value="FumaraseC_C"/>
    <property type="match status" value="1"/>
</dbReference>
<dbReference type="UniPathway" id="UPA00223">
    <property type="reaction ID" value="UER01007"/>
</dbReference>
<evidence type="ECO:0000259" key="5">
    <source>
        <dbReference type="Pfam" id="PF00206"/>
    </source>
</evidence>
<feature type="domain" description="Fumarate lyase N-terminal" evidence="5">
    <location>
        <begin position="12"/>
        <end position="342"/>
    </location>
</feature>
<protein>
    <recommendedName>
        <fullName evidence="4">Fumarate hydratase class II</fullName>
        <shortName evidence="4">Fumarase C</shortName>
        <ecNumber evidence="4">4.2.1.2</ecNumber>
    </recommendedName>
    <alternativeName>
        <fullName evidence="4">Aerobic fumarase</fullName>
    </alternativeName>
    <alternativeName>
        <fullName evidence="4">Iron-independent fumarase</fullName>
    </alternativeName>
</protein>
<dbReference type="Pfam" id="PF00206">
    <property type="entry name" value="Lyase_1"/>
    <property type="match status" value="1"/>
</dbReference>
<comment type="miscellaneous">
    <text evidence="4">There are 2 substrate-binding sites: the catalytic A site, and the non-catalytic B site that may play a role in the transfer of substrate or product between the active site and the solvent. Alternatively, the B site may bind allosteric effectors.</text>
</comment>
<dbReference type="PANTHER" id="PTHR11444:SF1">
    <property type="entry name" value="FUMARATE HYDRATASE, MITOCHONDRIAL"/>
    <property type="match status" value="1"/>
</dbReference>
<evidence type="ECO:0000313" key="8">
    <source>
        <dbReference type="Proteomes" id="UP000057213"/>
    </source>
</evidence>
<feature type="site" description="Important for catalytic activity" evidence="4">
    <location>
        <position position="331"/>
    </location>
</feature>
<comment type="similarity">
    <text evidence="1 4">Belongs to the class-II fumarase/aspartase family. Fumarase subfamily.</text>
</comment>
<feature type="binding site" description="in site B" evidence="4">
    <location>
        <begin position="129"/>
        <end position="132"/>
    </location>
    <ligand>
        <name>substrate</name>
    </ligand>
</feature>
<dbReference type="InterPro" id="IPR024083">
    <property type="entry name" value="Fumarase/histidase_N"/>
</dbReference>
<dbReference type="SUPFAM" id="SSF48557">
    <property type="entry name" value="L-aspartase-like"/>
    <property type="match status" value="1"/>
</dbReference>
<dbReference type="GO" id="GO:0006106">
    <property type="term" value="P:fumarate metabolic process"/>
    <property type="evidence" value="ECO:0007669"/>
    <property type="project" value="InterPro"/>
</dbReference>
<dbReference type="EMBL" id="CP010401">
    <property type="protein sequence ID" value="ALE02995.1"/>
    <property type="molecule type" value="Genomic_DNA"/>
</dbReference>
<dbReference type="Proteomes" id="UP000057213">
    <property type="component" value="Chromosome"/>
</dbReference>
<comment type="pathway">
    <text evidence="4">Carbohydrate metabolism; tricarboxylic acid cycle; (S)-malate from fumarate: step 1/1.</text>
</comment>
<dbReference type="GO" id="GO:0004333">
    <property type="term" value="F:fumarate hydratase activity"/>
    <property type="evidence" value="ECO:0007669"/>
    <property type="project" value="UniProtKB-UniRule"/>
</dbReference>
<dbReference type="Gene3D" id="1.20.200.10">
    <property type="entry name" value="Fumarase/aspartase (Central domain)"/>
    <property type="match status" value="1"/>
</dbReference>
<comment type="function">
    <text evidence="4">Involved in the TCA cycle. Catalyzes the stereospecific interconversion of fumarate to L-malate.</text>
</comment>
<dbReference type="EC" id="4.2.1.2" evidence="4"/>
<name>A0A0M3T2M5_9HYPH</name>
<comment type="subcellular location">
    <subcellularLocation>
        <location evidence="4">Cytoplasm</location>
    </subcellularLocation>
</comment>
<dbReference type="PROSITE" id="PS00163">
    <property type="entry name" value="FUMARATE_LYASES"/>
    <property type="match status" value="1"/>
</dbReference>
<proteinExistence type="inferred from homology"/>
<comment type="catalytic activity">
    <reaction evidence="4">
        <text>(S)-malate = fumarate + H2O</text>
        <dbReference type="Rhea" id="RHEA:12460"/>
        <dbReference type="ChEBI" id="CHEBI:15377"/>
        <dbReference type="ChEBI" id="CHEBI:15589"/>
        <dbReference type="ChEBI" id="CHEBI:29806"/>
        <dbReference type="EC" id="4.2.1.2"/>
    </reaction>
</comment>
<sequence>MTKIRQETDSLGTISVPQNCYWGAQTARSLHHFNIGTEKQPLALIYALNLIKKAAALVNMKKGKLAKNIGDAIVTAADEVISGKFDTHFPLSVWQTGSGTQSNMNVNEVIANRANVLLGGILGGKTPVHPNDHVNMSQSSNDSFPTALHIAVTLQTRQHLFEMLDTLIDSLQEKEKEFADIIKIGRTHTQDATPITLGQEFSGYRAALEANRYRIEKSLIDVQMLAQGGTAVGTGLNAPKDFDIDFAETISSLTGIGFKTAHNKFEALAHHGALANFHGSLNALAADLFKIANDIRFLGSGPRSGLGELNLPENEPGSSIMPGKVNPTQCEALSMVACQVFGNHTSVTFSASQGHFELNTFKPIIGYNILQSLSLLGDSMSSFSTYCIKGLRANREHIHSLMERSLMLVTALAPEIGYEKAAEIAKAAHKNGTDLREEALKAGISEADYDRLVDPKKMLYPQ</sequence>
<dbReference type="STRING" id="1318743.PU02_0181"/>
<accession>A0A0M3T2M5</accession>
<feature type="domain" description="Fumarase C C-terminal" evidence="6">
    <location>
        <begin position="408"/>
        <end position="459"/>
    </location>
</feature>
<dbReference type="HAMAP" id="MF_00743">
    <property type="entry name" value="FumaraseC"/>
    <property type="match status" value="1"/>
</dbReference>
<dbReference type="PRINTS" id="PR00149">
    <property type="entry name" value="FUMRATELYASE"/>
</dbReference>